<evidence type="ECO:0000256" key="1">
    <source>
        <dbReference type="SAM" id="SignalP"/>
    </source>
</evidence>
<dbReference type="GO" id="GO:0004180">
    <property type="term" value="F:carboxypeptidase activity"/>
    <property type="evidence" value="ECO:0007669"/>
    <property type="project" value="UniProtKB-KW"/>
</dbReference>
<dbReference type="RefSeq" id="WP_138947992.1">
    <property type="nucleotide sequence ID" value="NZ_CP040749.1"/>
</dbReference>
<keyword evidence="2" id="KW-0121">Carboxypeptidase</keyword>
<keyword evidence="2" id="KW-0378">Hydrolase</keyword>
<proteinExistence type="predicted"/>
<dbReference type="InterPro" id="IPR008969">
    <property type="entry name" value="CarboxyPept-like_regulatory"/>
</dbReference>
<dbReference type="Gene3D" id="2.60.40.1120">
    <property type="entry name" value="Carboxypeptidase-like, regulatory domain"/>
    <property type="match status" value="1"/>
</dbReference>
<organism evidence="2 3">
    <name type="scientific">Aureibaculum algae</name>
    <dbReference type="NCBI Taxonomy" id="2584122"/>
    <lineage>
        <taxon>Bacteria</taxon>
        <taxon>Pseudomonadati</taxon>
        <taxon>Bacteroidota</taxon>
        <taxon>Flavobacteriia</taxon>
        <taxon>Flavobacteriales</taxon>
        <taxon>Flavobacteriaceae</taxon>
        <taxon>Aureibaculum</taxon>
    </lineage>
</organism>
<protein>
    <submittedName>
        <fullName evidence="2">Carboxypeptidase-like regulatory domain-containing protein</fullName>
    </submittedName>
</protein>
<dbReference type="Pfam" id="PF13715">
    <property type="entry name" value="CarbopepD_reg_2"/>
    <property type="match status" value="1"/>
</dbReference>
<evidence type="ECO:0000313" key="3">
    <source>
        <dbReference type="Proteomes" id="UP000306229"/>
    </source>
</evidence>
<feature type="chain" id="PRO_5023026381" evidence="1">
    <location>
        <begin position="19"/>
        <end position="818"/>
    </location>
</feature>
<gene>
    <name evidence="2" type="ORF">FF125_00750</name>
</gene>
<dbReference type="AlphaFoldDB" id="A0A5B7TPE2"/>
<keyword evidence="3" id="KW-1185">Reference proteome</keyword>
<dbReference type="Proteomes" id="UP000306229">
    <property type="component" value="Chromosome"/>
</dbReference>
<evidence type="ECO:0000313" key="2">
    <source>
        <dbReference type="EMBL" id="QCX37033.1"/>
    </source>
</evidence>
<sequence>MNIKISLLLFISYSISQAQITGTVTDENNTPLPFVNIYLQGSYNGTTSNDDGIYQLDINKTGNYTIIFQYLGFKTLKKEVKITAYPYQLDIVLKEDALALDEVQISTKDNPAHRIIRAAIAEKDKNLKKTTNFTADFYSRGIYRIKDAPEKIMGFELGDLGGGLDSTRSGVVYLSETISKITKSEKEFKENILASKVSGDDSGFSFNQASEVNFNVYTNLINLGENIVSPIANYAFNYYKYTLVNSYYEGEFLINKIKVAPKKTTDNAFTGFIYIVENSWEFFAVDLSVTGKQIQQPMVKKLTLKQSYSYSEKDKMWPLFSQSIDFIFGMFGINVDGRFTGVYSDYNFQPNFTKTTFTNEILSIEDKANKKDSLFWKNMRPIPLTAEEMNDYQLKDSIKVIRQSEKYLDSIDLKRNKFKIMNVLTGYNYSNTHEKWGLNIGSPVFNSMFNTVQGWHTNMDISYYKYYKDENRSFNIRSKIDYGLSDDQLRLSGGFTYNFNGKTNSYVSINGGRKIMQFNESEPIAPIVNAVSSLFFEDNYAKYYDKTFASISGGKEIFNGLRMNSSISYENRKPLFNNADWVILNKDDEQYSSNNPLEPENYTSTPFDEHSIYKFSLGATIKFGQKYISYPDRKINVYETKYPALNIGYIKGFAASDSKYNYDLVQARLYQDLKFGNKGTFSYNIKAGKFLNTDELSFTDYKHFNGNQTHVNLDLNYTNSFNLLPYYNLSTDDQYAEFHAQHHFNGYLLRKIPLLNKLQFQLVVGAKALFTPDNKPYSEYSVGLDNIGFGKFRFLRVDYVRSYFNGKATNGVVFGLSF</sequence>
<dbReference type="InterPro" id="IPR043741">
    <property type="entry name" value="DUF5686"/>
</dbReference>
<keyword evidence="2" id="KW-0645">Protease</keyword>
<dbReference type="KEGG" id="fbe:FF125_00750"/>
<dbReference type="OrthoDB" id="983143at2"/>
<dbReference type="EMBL" id="CP040749">
    <property type="protein sequence ID" value="QCX37033.1"/>
    <property type="molecule type" value="Genomic_DNA"/>
</dbReference>
<dbReference type="SUPFAM" id="SSF49464">
    <property type="entry name" value="Carboxypeptidase regulatory domain-like"/>
    <property type="match status" value="1"/>
</dbReference>
<feature type="signal peptide" evidence="1">
    <location>
        <begin position="1"/>
        <end position="18"/>
    </location>
</feature>
<keyword evidence="1" id="KW-0732">Signal</keyword>
<reference evidence="2 3" key="1">
    <citation type="submission" date="2019-05" db="EMBL/GenBank/DDBJ databases">
        <title>Algicella ahnfeltiae gen. nov., sp. nov., a novel marine bacterium of the family Flavobacteriaceae isolated from a red alga.</title>
        <authorList>
            <person name="Nedashkovskaya O.I."/>
            <person name="Kukhlevskiy A.D."/>
            <person name="Kim S.-G."/>
            <person name="Zhukova N.V."/>
            <person name="Mikhailov V.V."/>
        </authorList>
    </citation>
    <scope>NUCLEOTIDE SEQUENCE [LARGE SCALE GENOMIC DNA]</scope>
    <source>
        <strain evidence="2 3">10Alg115</strain>
    </source>
</reference>
<dbReference type="Pfam" id="PF18939">
    <property type="entry name" value="DUF5686"/>
    <property type="match status" value="1"/>
</dbReference>
<accession>A0A5B7TPE2</accession>
<name>A0A5B7TPE2_9FLAO</name>